<dbReference type="GO" id="GO:0009253">
    <property type="term" value="P:peptidoglycan catabolic process"/>
    <property type="evidence" value="ECO:0007669"/>
    <property type="project" value="TreeGrafter"/>
</dbReference>
<protein>
    <submittedName>
        <fullName evidence="4">Membrane-bound lytic murein transglycosylase B</fullName>
    </submittedName>
</protein>
<dbReference type="InterPro" id="IPR036366">
    <property type="entry name" value="PGBDSf"/>
</dbReference>
<evidence type="ECO:0000259" key="3">
    <source>
        <dbReference type="Pfam" id="PF13406"/>
    </source>
</evidence>
<dbReference type="AlphaFoldDB" id="A0A4R6U097"/>
<dbReference type="OrthoDB" id="9772911at2"/>
<dbReference type="PANTHER" id="PTHR30163">
    <property type="entry name" value="MEMBRANE-BOUND LYTIC MUREIN TRANSGLYCOSYLASE B"/>
    <property type="match status" value="1"/>
</dbReference>
<evidence type="ECO:0000313" key="5">
    <source>
        <dbReference type="Proteomes" id="UP000294575"/>
    </source>
</evidence>
<accession>A0A4R6U097</accession>
<dbReference type="InterPro" id="IPR036365">
    <property type="entry name" value="PGBD-like_sf"/>
</dbReference>
<sequence length="424" mass="46628">MSKLPTLALATLLGLAVTGPLYATPAGTGAPAGTQQSRSFEQWLTEFTRTARNAGIEGWALEQAFTGISADPSIIRADESQPEFTRPVWQYLEGALSSWRIARGKAVLAEHRRTLDLIEERYGVDRYTLVAIWGMESNYGQQMGDKNIIRSLATLAWHGRRAAFWEDQLMAALRILQNGDVSSRAMIGSWAGAMGQTQFMPTTYLEHAVDFDGNGKRDIWNSSADALASAANYLNNSGWQRGAGWGHEVRLPTLFDHALADGEQRKPLAEWLQLGVELDGAASLSAEQLQQEASIFLPAGYRGPAYLQLNNFRSILRYNNSTAYALAVGLLANGLQGEHFSLHRWPTEDLPLSRSERLELQQLLNDLGLATGTADGIIGVNTRKAIRGFQQLQDLPQDGYASKHLLERIRSAAAEARSKAPEPH</sequence>
<dbReference type="Pfam" id="PF13406">
    <property type="entry name" value="SLT_2"/>
    <property type="match status" value="1"/>
</dbReference>
<keyword evidence="1" id="KW-0732">Signal</keyword>
<dbReference type="InterPro" id="IPR043426">
    <property type="entry name" value="MltB-like"/>
</dbReference>
<feature type="chain" id="PRO_5020212722" evidence="1">
    <location>
        <begin position="24"/>
        <end position="424"/>
    </location>
</feature>
<proteinExistence type="predicted"/>
<dbReference type="RefSeq" id="WP_101497506.1">
    <property type="nucleotide sequence ID" value="NZ_LNJZ01000009.1"/>
</dbReference>
<dbReference type="Gene3D" id="1.10.8.350">
    <property type="entry name" value="Bacterial muramidase"/>
    <property type="match status" value="1"/>
</dbReference>
<dbReference type="Proteomes" id="UP000294575">
    <property type="component" value="Unassembled WGS sequence"/>
</dbReference>
<dbReference type="Gene3D" id="1.10.101.10">
    <property type="entry name" value="PGBD-like superfamily/PGBD"/>
    <property type="match status" value="1"/>
</dbReference>
<dbReference type="PANTHER" id="PTHR30163:SF8">
    <property type="entry name" value="LYTIC MUREIN TRANSGLYCOSYLASE"/>
    <property type="match status" value="1"/>
</dbReference>
<dbReference type="Pfam" id="PF01471">
    <property type="entry name" value="PG_binding_1"/>
    <property type="match status" value="1"/>
</dbReference>
<dbReference type="FunFam" id="1.10.8.350:FF:000001">
    <property type="entry name" value="Lytic murein transglycosylase B"/>
    <property type="match status" value="1"/>
</dbReference>
<gene>
    <name evidence="4" type="ORF">DFQ45_10239</name>
</gene>
<dbReference type="InterPro" id="IPR011970">
    <property type="entry name" value="MltB_2"/>
</dbReference>
<dbReference type="SUPFAM" id="SSF47090">
    <property type="entry name" value="PGBD-like"/>
    <property type="match status" value="1"/>
</dbReference>
<dbReference type="InterPro" id="IPR023346">
    <property type="entry name" value="Lysozyme-like_dom_sf"/>
</dbReference>
<dbReference type="GO" id="GO:0008933">
    <property type="term" value="F:peptidoglycan lytic transglycosylase activity"/>
    <property type="evidence" value="ECO:0007669"/>
    <property type="project" value="TreeGrafter"/>
</dbReference>
<dbReference type="NCBIfam" id="TIGR02283">
    <property type="entry name" value="MltB_2"/>
    <property type="match status" value="1"/>
</dbReference>
<feature type="domain" description="Transglycosylase SLT" evidence="3">
    <location>
        <begin position="39"/>
        <end position="333"/>
    </location>
</feature>
<feature type="domain" description="Peptidoglycan binding-like" evidence="2">
    <location>
        <begin position="354"/>
        <end position="407"/>
    </location>
</feature>
<evidence type="ECO:0000256" key="1">
    <source>
        <dbReference type="SAM" id="SignalP"/>
    </source>
</evidence>
<dbReference type="Gene3D" id="1.10.530.10">
    <property type="match status" value="1"/>
</dbReference>
<dbReference type="EMBL" id="SNYK01000002">
    <property type="protein sequence ID" value="TDQ39351.1"/>
    <property type="molecule type" value="Genomic_DNA"/>
</dbReference>
<organism evidence="4 5">
    <name type="scientific">Thiopseudomonas denitrificans</name>
    <dbReference type="NCBI Taxonomy" id="1501432"/>
    <lineage>
        <taxon>Bacteria</taxon>
        <taxon>Pseudomonadati</taxon>
        <taxon>Pseudomonadota</taxon>
        <taxon>Gammaproteobacteria</taxon>
        <taxon>Pseudomonadales</taxon>
        <taxon>Pseudomonadaceae</taxon>
        <taxon>Thiopseudomonas</taxon>
    </lineage>
</organism>
<evidence type="ECO:0000259" key="2">
    <source>
        <dbReference type="Pfam" id="PF01471"/>
    </source>
</evidence>
<keyword evidence="5" id="KW-1185">Reference proteome</keyword>
<dbReference type="InterPro" id="IPR031304">
    <property type="entry name" value="SLT_2"/>
</dbReference>
<comment type="caution">
    <text evidence="4">The sequence shown here is derived from an EMBL/GenBank/DDBJ whole genome shotgun (WGS) entry which is preliminary data.</text>
</comment>
<dbReference type="SUPFAM" id="SSF53955">
    <property type="entry name" value="Lysozyme-like"/>
    <property type="match status" value="1"/>
</dbReference>
<reference evidence="4 5" key="1">
    <citation type="submission" date="2019-03" db="EMBL/GenBank/DDBJ databases">
        <title>Genomic Encyclopedia of Type Strains, Phase IV (KMG-IV): sequencing the most valuable type-strain genomes for metagenomic binning, comparative biology and taxonomic classification.</title>
        <authorList>
            <person name="Goeker M."/>
        </authorList>
    </citation>
    <scope>NUCLEOTIDE SEQUENCE [LARGE SCALE GENOMIC DNA]</scope>
    <source>
        <strain evidence="4 5">DSM 28679</strain>
    </source>
</reference>
<feature type="signal peptide" evidence="1">
    <location>
        <begin position="1"/>
        <end position="23"/>
    </location>
</feature>
<dbReference type="InterPro" id="IPR002477">
    <property type="entry name" value="Peptidoglycan-bd-like"/>
</dbReference>
<evidence type="ECO:0000313" key="4">
    <source>
        <dbReference type="EMBL" id="TDQ39351.1"/>
    </source>
</evidence>
<name>A0A4R6U097_9GAMM</name>